<feature type="compositionally biased region" description="Basic residues" evidence="1">
    <location>
        <begin position="168"/>
        <end position="180"/>
    </location>
</feature>
<proteinExistence type="predicted"/>
<dbReference type="HOGENOM" id="CLU_1429877_0_0_1"/>
<evidence type="ECO:0000313" key="2">
    <source>
        <dbReference type="EnsemblPlants" id="Bo2g155910.1"/>
    </source>
</evidence>
<organism evidence="2 3">
    <name type="scientific">Brassica oleracea var. oleracea</name>
    <dbReference type="NCBI Taxonomy" id="109376"/>
    <lineage>
        <taxon>Eukaryota</taxon>
        <taxon>Viridiplantae</taxon>
        <taxon>Streptophyta</taxon>
        <taxon>Embryophyta</taxon>
        <taxon>Tracheophyta</taxon>
        <taxon>Spermatophyta</taxon>
        <taxon>Magnoliopsida</taxon>
        <taxon>eudicotyledons</taxon>
        <taxon>Gunneridae</taxon>
        <taxon>Pentapetalae</taxon>
        <taxon>rosids</taxon>
        <taxon>malvids</taxon>
        <taxon>Brassicales</taxon>
        <taxon>Brassicaceae</taxon>
        <taxon>Brassiceae</taxon>
        <taxon>Brassica</taxon>
    </lineage>
</organism>
<sequence>MARNHSLKTFVCILLSSFYDRSIISIFSFVSKSSSSSFSSVQFSHPTASLQTKMSAFKLVVTALQQGCLGCLVNPTVNSSLIELKFGRVKLVVTALQQGCLGCLVNPTVNSSLIELKFGRVREDTERRQSWKWISTGRRRNDGEMAKEVWRRGRSSGVTTASTSEMRRKTRRWLRKKTRRSSGSDKAEDR</sequence>
<evidence type="ECO:0000313" key="3">
    <source>
        <dbReference type="Proteomes" id="UP000032141"/>
    </source>
</evidence>
<evidence type="ECO:0000256" key="1">
    <source>
        <dbReference type="SAM" id="MobiDB-lite"/>
    </source>
</evidence>
<dbReference type="Gramene" id="Bo2g155910.1">
    <property type="protein sequence ID" value="Bo2g155910.1"/>
    <property type="gene ID" value="Bo2g155910"/>
</dbReference>
<dbReference type="Proteomes" id="UP000032141">
    <property type="component" value="Chromosome C2"/>
</dbReference>
<dbReference type="EnsemblPlants" id="Bo2g155910.1">
    <property type="protein sequence ID" value="Bo2g155910.1"/>
    <property type="gene ID" value="Bo2g155910"/>
</dbReference>
<accession>A0A0D3AXF5</accession>
<dbReference type="AlphaFoldDB" id="A0A0D3AXF5"/>
<reference evidence="2" key="2">
    <citation type="submission" date="2015-03" db="UniProtKB">
        <authorList>
            <consortium name="EnsemblPlants"/>
        </authorList>
    </citation>
    <scope>IDENTIFICATION</scope>
</reference>
<protein>
    <submittedName>
        <fullName evidence="2">Uncharacterized protein</fullName>
    </submittedName>
</protein>
<reference evidence="2 3" key="1">
    <citation type="journal article" date="2014" name="Genome Biol.">
        <title>Transcriptome and methylome profiling reveals relics of genome dominance in the mesopolyploid Brassica oleracea.</title>
        <authorList>
            <person name="Parkin I.A."/>
            <person name="Koh C."/>
            <person name="Tang H."/>
            <person name="Robinson S.J."/>
            <person name="Kagale S."/>
            <person name="Clarke W.E."/>
            <person name="Town C.D."/>
            <person name="Nixon J."/>
            <person name="Krishnakumar V."/>
            <person name="Bidwell S.L."/>
            <person name="Denoeud F."/>
            <person name="Belcram H."/>
            <person name="Links M.G."/>
            <person name="Just J."/>
            <person name="Clarke C."/>
            <person name="Bender T."/>
            <person name="Huebert T."/>
            <person name="Mason A.S."/>
            <person name="Pires J.C."/>
            <person name="Barker G."/>
            <person name="Moore J."/>
            <person name="Walley P.G."/>
            <person name="Manoli S."/>
            <person name="Batley J."/>
            <person name="Edwards D."/>
            <person name="Nelson M.N."/>
            <person name="Wang X."/>
            <person name="Paterson A.H."/>
            <person name="King G."/>
            <person name="Bancroft I."/>
            <person name="Chalhoub B."/>
            <person name="Sharpe A.G."/>
        </authorList>
    </citation>
    <scope>NUCLEOTIDE SEQUENCE</scope>
    <source>
        <strain evidence="2 3">cv. TO1000</strain>
    </source>
</reference>
<keyword evidence="3" id="KW-1185">Reference proteome</keyword>
<feature type="region of interest" description="Disordered" evidence="1">
    <location>
        <begin position="148"/>
        <end position="190"/>
    </location>
</feature>
<name>A0A0D3AXF5_BRAOL</name>